<dbReference type="InterPro" id="IPR059116">
    <property type="entry name" value="P2X_receptor"/>
</dbReference>
<dbReference type="InterPro" id="IPR000387">
    <property type="entry name" value="Tyr_Pase_dom"/>
</dbReference>
<evidence type="ECO:0000256" key="16">
    <source>
        <dbReference type="ARBA" id="ARBA00022801"/>
    </source>
</evidence>
<comment type="subunit">
    <text evidence="8">Heterooligomer of subunits alpha (IDH3A), beta (IDH3B), and gamma (IDH3G) in the apparent ratio of 2:1:1. The heterodimer containing one IDH3A and one IDH3B subunit and the heterodimer containing one IDH3A and one IDH3G subunit assemble into a heterotetramer (which contains two subunits of IDH3A, one of IDH3B and one of IDH3G) and further into the heterooctamer.</text>
</comment>
<dbReference type="NCBIfam" id="TIGR00863">
    <property type="entry name" value="P2X"/>
    <property type="match status" value="1"/>
</dbReference>
<keyword evidence="20 35" id="KW-1133">Transmembrane helix</keyword>
<keyword evidence="24" id="KW-1015">Disulfide bond</keyword>
<dbReference type="PROSITE" id="PS00383">
    <property type="entry name" value="TYR_PHOSPHATASE_1"/>
    <property type="match status" value="2"/>
</dbReference>
<feature type="active site" description="Phosphocysteine intermediate" evidence="30">
    <location>
        <position position="1483"/>
    </location>
</feature>
<keyword evidence="38" id="KW-0675">Receptor</keyword>
<feature type="binding site" evidence="31">
    <location>
        <position position="1161"/>
    </location>
    <ligand>
        <name>substrate</name>
    </ligand>
</feature>
<evidence type="ECO:0000256" key="13">
    <source>
        <dbReference type="ARBA" id="ARBA00022692"/>
    </source>
</evidence>
<dbReference type="Pfam" id="PF00102">
    <property type="entry name" value="Y_phosphatase"/>
    <property type="match status" value="2"/>
</dbReference>
<dbReference type="PROSITE" id="PS01212">
    <property type="entry name" value="P2X_RECEPTOR"/>
    <property type="match status" value="1"/>
</dbReference>
<evidence type="ECO:0000256" key="21">
    <source>
        <dbReference type="ARBA" id="ARBA00023065"/>
    </source>
</evidence>
<dbReference type="STRING" id="84645.A0A498NKD0"/>
<evidence type="ECO:0000256" key="2">
    <source>
        <dbReference type="ARBA" id="ARBA00004246"/>
    </source>
</evidence>
<dbReference type="CDD" id="cd14621">
    <property type="entry name" value="R-PTPc-A-1"/>
    <property type="match status" value="1"/>
</dbReference>
<keyword evidence="10" id="KW-1003">Cell membrane</keyword>
<keyword evidence="18 33" id="KW-0809">Transit peptide</keyword>
<evidence type="ECO:0000256" key="11">
    <source>
        <dbReference type="ARBA" id="ARBA00022532"/>
    </source>
</evidence>
<name>A0A498NKD0_LABRO</name>
<keyword evidence="17" id="KW-0904">Protein phosphatase</keyword>
<dbReference type="InterPro" id="IPR027309">
    <property type="entry name" value="P2X_extracellular_dom_sf"/>
</dbReference>
<evidence type="ECO:0000256" key="29">
    <source>
        <dbReference type="ARBA" id="ARBA00054255"/>
    </source>
</evidence>
<comment type="caution">
    <text evidence="38">The sequence shown here is derived from an EMBL/GenBank/DDBJ whole genome shotgun (WGS) entry which is preliminary data.</text>
</comment>
<evidence type="ECO:0000256" key="8">
    <source>
        <dbReference type="ARBA" id="ARBA00011525"/>
    </source>
</evidence>
<feature type="domain" description="Tyrosine-protein phosphatase" evidence="36">
    <location>
        <begin position="992"/>
        <end position="1252"/>
    </location>
</feature>
<evidence type="ECO:0000259" key="36">
    <source>
        <dbReference type="PROSITE" id="PS50055"/>
    </source>
</evidence>
<evidence type="ECO:0000256" key="6">
    <source>
        <dbReference type="ARBA" id="ARBA00007769"/>
    </source>
</evidence>
<evidence type="ECO:0000256" key="28">
    <source>
        <dbReference type="ARBA" id="ARBA00036634"/>
    </source>
</evidence>
<dbReference type="InterPro" id="IPR016130">
    <property type="entry name" value="Tyr_Pase_AS"/>
</dbReference>
<dbReference type="InterPro" id="IPR004434">
    <property type="entry name" value="Isocitrate_DH_NAD"/>
</dbReference>
<accession>A0A498NKD0</accession>
<keyword evidence="12 32" id="KW-0597">Phosphoprotein</keyword>
<comment type="similarity">
    <text evidence="7">Belongs to the P2X receptor family.</text>
</comment>
<evidence type="ECO:0000256" key="23">
    <source>
        <dbReference type="ARBA" id="ARBA00023136"/>
    </source>
</evidence>
<evidence type="ECO:0000313" key="39">
    <source>
        <dbReference type="Proteomes" id="UP000290572"/>
    </source>
</evidence>
<sequence>MSEKGCCDSVGECFFDYYTSKILVIRSKKVGTLNRFTQALVIAYVIGYVCVLKKGYQDTDTVLSSVTTKVKGIALTNTTELGERIWDVADYIIPPQVVRRFDEEEEDGSFFVLTNMIITPNQTQSKCAENPNPASICTSHKDCKRGFNDARGDGVRTGRCVTYNETMKTCEVLSWCPLEKIVEPPNPPLLSDAENFTVLIKNNIRYPKFNFNKRNILPNINSTYLTQCVFSRKTDPDCPIFRLKDIVEEADEDFQTMAVHGGVMGVQIRWDCDLDMPQSWCVPRYTFRRLDNKDPENNVAPGYNFRFAKYYKETDGTETRTLIKGYGIRFDVLVFGQAGKFNIIPTLLNIGAGLALLGLGLSGARLQPLCARSLSLTSSQNVSESPPARADSTFKVTMVPGDGVGPELMTAVKEVFKAADVPVEFEEFHLSEVQNMASEEKLEEVLCSMKNNRVAIKGKIHTPMEYKGELASYEMRLRRKLDLFANVVHVNSLPGYSTRHNNLDLVIIREQTEGEYSSLEHESVSGVVECLKIITREKSRRIAKFAFDYATKKGRSKVTAVHKANIMKLGDGLFLQSCAEVAELYPKIKYENIIIDNCCMQLVQNPYQFDVLVMPNLYGNIIDNLAAGLVGGAGVVPGESYSAEYAVFETGARHPFAQAVGRNIANPTAMLLSASNMLRHLNLEYHSNMVSEAVKKVIKQGKCNYHRHKRVFVVMMLKPSLIRMYHIDSMSFTFLSDVLGSMGVYPLLLLLHVAFVALSTAETLPDPSGAVLTTKPAHPPPAPSSIVTQAPPSFTPSTTPSPGLVATRLNDSAVVVTPEVPRAAPTVLPTEAPTVPPTPSVASPSLTTHKTGDGVTAVPATAEPPAPDPTPTQSTVEPKTGTSSVPTDTTVADISKPPDDTAVMAVLVALSSLLVIAFIIIVLYMLRFKKYKQAGSHSNSFRLTNGRADDTELQSVPLLARSPSTNRKYPPLPVDKLEEEMNRRMADDNKLFREEFNALPVCPIQASCDAASKEENKEKNRYVNILPYDHSRVHLTPLEGVPDSDYINASYINGYQEKNKFIAAQGPKEETVNDFWRMIWEQNTATIVMVTNLKERKECKCAQYWPDQGCWTYGNIRVSVEDTMVLVDYTIRKFCIQQVGDVSGKKPQRLVTQFHFTSWPDFGVPFTPIGMLKFLKKVKTCNPQYAGPIVVHCSAGVGRTGTFIVIDAMLDMMGAERKVDVFGFVTRIRAQRCQMVQTDMQYVFIFQALLEHYLYGDTELEVTSLESHLNKLYAPLPGAGCGGLEAEFKKLTSIKIQNDKMRTGNLPANMKKNRVLQIIPYEFNRVIIPVKRGEENTDYINASFIDGYRQKDSYMACQGPLQHTIEDFWRMIWEWRSCSIVMLTELEERGQEKCAQYWPSDGVMVCGDMSIELKREEENESYTVRDLLVTNNRENKSRAVRQFHFHGWPEVGIPSDGKGMINIIAAVQKQQQQSGNHPITVHCSAGAGRTGTFCALSTVLERVKAEGILDVFQTVKSLRLQRPHMVQTLEQYEFCYKVVQEYIDAFSDYANFK</sequence>
<dbReference type="GO" id="GO:0098794">
    <property type="term" value="C:postsynapse"/>
    <property type="evidence" value="ECO:0007669"/>
    <property type="project" value="GOC"/>
</dbReference>
<feature type="binding site" evidence="31">
    <location>
        <begin position="1193"/>
        <end position="1199"/>
    </location>
    <ligand>
        <name>substrate</name>
    </ligand>
</feature>
<dbReference type="GO" id="GO:0005925">
    <property type="term" value="C:focal adhesion"/>
    <property type="evidence" value="ECO:0007669"/>
    <property type="project" value="UniProtKB-SubCell"/>
</dbReference>
<keyword evidence="39" id="KW-1185">Reference proteome</keyword>
<feature type="compositionally biased region" description="Low complexity" evidence="34">
    <location>
        <begin position="791"/>
        <end position="802"/>
    </location>
</feature>
<dbReference type="Gene3D" id="1.10.287.940">
    <property type="entry name" value="atp-gated p2x4 ion channel"/>
    <property type="match status" value="1"/>
</dbReference>
<dbReference type="InterPro" id="IPR003595">
    <property type="entry name" value="Tyr_Pase_cat"/>
</dbReference>
<evidence type="ECO:0000256" key="35">
    <source>
        <dbReference type="SAM" id="Phobius"/>
    </source>
</evidence>
<keyword evidence="15" id="KW-0677">Repeat</keyword>
<evidence type="ECO:0000256" key="9">
    <source>
        <dbReference type="ARBA" id="ARBA00022448"/>
    </source>
</evidence>
<dbReference type="GO" id="GO:0004931">
    <property type="term" value="F:extracellularly ATP-gated monoatomic cation channel activity"/>
    <property type="evidence" value="ECO:0007669"/>
    <property type="project" value="InterPro"/>
</dbReference>
<dbReference type="SUPFAM" id="SSF53659">
    <property type="entry name" value="Isocitrate/Isopropylmalate dehydrogenase-like"/>
    <property type="match status" value="1"/>
</dbReference>
<keyword evidence="19" id="KW-0965">Cell junction</keyword>
<evidence type="ECO:0000259" key="37">
    <source>
        <dbReference type="PROSITE" id="PS50056"/>
    </source>
</evidence>
<feature type="region of interest" description="Disordered" evidence="34">
    <location>
        <begin position="825"/>
        <end position="895"/>
    </location>
</feature>
<keyword evidence="26" id="KW-1071">Ligand-gated ion channel</keyword>
<dbReference type="PIRSF" id="PIRSF002006">
    <property type="entry name" value="PTPR_alpha_epsilon"/>
    <property type="match status" value="1"/>
</dbReference>
<dbReference type="PROSITE" id="PS50056">
    <property type="entry name" value="TYR_PHOSPHATASE_2"/>
    <property type="match status" value="2"/>
</dbReference>
<dbReference type="PRINTS" id="PR00700">
    <property type="entry name" value="PRTYPHPHTASE"/>
</dbReference>
<keyword evidence="22 33" id="KW-0496">Mitochondrion</keyword>
<dbReference type="GO" id="GO:0001614">
    <property type="term" value="F:purinergic nucleotide receptor activity"/>
    <property type="evidence" value="ECO:0007669"/>
    <property type="project" value="InterPro"/>
</dbReference>
<evidence type="ECO:0000256" key="17">
    <source>
        <dbReference type="ARBA" id="ARBA00022912"/>
    </source>
</evidence>
<evidence type="ECO:0000256" key="4">
    <source>
        <dbReference type="ARBA" id="ARBA00004651"/>
    </source>
</evidence>
<protein>
    <recommendedName>
        <fullName evidence="33">Isocitrate dehydrogenase [NAD] subunit, mitochondrial</fullName>
    </recommendedName>
</protein>
<dbReference type="CDD" id="cd14623">
    <property type="entry name" value="R-PTPc-A-2"/>
    <property type="match status" value="1"/>
</dbReference>
<evidence type="ECO:0000256" key="20">
    <source>
        <dbReference type="ARBA" id="ARBA00022989"/>
    </source>
</evidence>
<evidence type="ECO:0000256" key="33">
    <source>
        <dbReference type="RuleBase" id="RU361266"/>
    </source>
</evidence>
<dbReference type="InterPro" id="IPR027262">
    <property type="entry name" value="Tyr_Pase_rcpt_alpha"/>
</dbReference>
<comment type="similarity">
    <text evidence="6 33">Belongs to the isocitrate and isopropylmalate dehydrogenases family.</text>
</comment>
<evidence type="ECO:0000256" key="18">
    <source>
        <dbReference type="ARBA" id="ARBA00022946"/>
    </source>
</evidence>
<dbReference type="PROSITE" id="PS50055">
    <property type="entry name" value="TYR_PHOSPHATASE_PTP"/>
    <property type="match status" value="2"/>
</dbReference>
<dbReference type="Pfam" id="PF00864">
    <property type="entry name" value="P2X_receptor"/>
    <property type="match status" value="1"/>
</dbReference>
<feature type="modified residue" description="Phosphotyrosine" evidence="32">
    <location>
        <position position="1549"/>
    </location>
</feature>
<dbReference type="Gene3D" id="3.40.718.10">
    <property type="entry name" value="Isopropylmalate Dehydrogenase"/>
    <property type="match status" value="1"/>
</dbReference>
<evidence type="ECO:0000313" key="38">
    <source>
        <dbReference type="EMBL" id="RXN32400.1"/>
    </source>
</evidence>
<evidence type="ECO:0000256" key="7">
    <source>
        <dbReference type="ARBA" id="ARBA00009848"/>
    </source>
</evidence>
<comment type="catalytic activity">
    <reaction evidence="28">
        <text>Ca(2+)(in) = Ca(2+)(out)</text>
        <dbReference type="Rhea" id="RHEA:29671"/>
        <dbReference type="ChEBI" id="CHEBI:29108"/>
    </reaction>
</comment>
<feature type="domain" description="Tyrosine-protein phosphatase" evidence="36">
    <location>
        <begin position="1284"/>
        <end position="1542"/>
    </location>
</feature>
<evidence type="ECO:0000256" key="34">
    <source>
        <dbReference type="SAM" id="MobiDB-lite"/>
    </source>
</evidence>
<dbReference type="PANTHER" id="PTHR19134">
    <property type="entry name" value="RECEPTOR-TYPE TYROSINE-PROTEIN PHOSPHATASE"/>
    <property type="match status" value="1"/>
</dbReference>
<comment type="similarity">
    <text evidence="5">Belongs to the protein-tyrosine phosphatase family. Receptor class 4 subfamily.</text>
</comment>
<proteinExistence type="evidence at protein level"/>
<dbReference type="PROSITE" id="PS00470">
    <property type="entry name" value="IDH_IMDH"/>
    <property type="match status" value="1"/>
</dbReference>
<evidence type="ECO:0000256" key="27">
    <source>
        <dbReference type="ARBA" id="ARBA00023303"/>
    </source>
</evidence>
<dbReference type="GO" id="GO:0005739">
    <property type="term" value="C:mitochondrion"/>
    <property type="evidence" value="ECO:0007669"/>
    <property type="project" value="UniProtKB-SubCell"/>
</dbReference>
<dbReference type="EMBL" id="QBIY01011378">
    <property type="protein sequence ID" value="RXN32400.1"/>
    <property type="molecule type" value="Genomic_DNA"/>
</dbReference>
<keyword evidence="40" id="KW-1267">Proteomics identification</keyword>
<feature type="compositionally biased region" description="Polar residues" evidence="34">
    <location>
        <begin position="873"/>
        <end position="892"/>
    </location>
</feature>
<dbReference type="NCBIfam" id="TIGR00175">
    <property type="entry name" value="mito_nad_idh"/>
    <property type="match status" value="1"/>
</dbReference>
<organism evidence="38 39">
    <name type="scientific">Labeo rohita</name>
    <name type="common">Indian major carp</name>
    <name type="synonym">Cyprinus rohita</name>
    <dbReference type="NCBI Taxonomy" id="84645"/>
    <lineage>
        <taxon>Eukaryota</taxon>
        <taxon>Metazoa</taxon>
        <taxon>Chordata</taxon>
        <taxon>Craniata</taxon>
        <taxon>Vertebrata</taxon>
        <taxon>Euteleostomi</taxon>
        <taxon>Actinopterygii</taxon>
        <taxon>Neopterygii</taxon>
        <taxon>Teleostei</taxon>
        <taxon>Ostariophysi</taxon>
        <taxon>Cypriniformes</taxon>
        <taxon>Cyprinidae</taxon>
        <taxon>Labeoninae</taxon>
        <taxon>Labeonini</taxon>
        <taxon>Labeo</taxon>
    </lineage>
</organism>
<dbReference type="SMART" id="SM00404">
    <property type="entry name" value="PTPc_motif"/>
    <property type="match status" value="2"/>
</dbReference>
<dbReference type="Pfam" id="PF00180">
    <property type="entry name" value="Iso_dh"/>
    <property type="match status" value="1"/>
</dbReference>
<evidence type="ECO:0000256" key="30">
    <source>
        <dbReference type="PIRSR" id="PIRSR002006-1"/>
    </source>
</evidence>
<keyword evidence="16" id="KW-0378">Hydrolase</keyword>
<dbReference type="FunFam" id="3.40.718.10:FF:000001">
    <property type="entry name" value="Isocitrate dehydrogenase [NAD] subunit, mitochondrial"/>
    <property type="match status" value="1"/>
</dbReference>
<dbReference type="InterPro" id="IPR029021">
    <property type="entry name" value="Prot-tyrosine_phosphatase-like"/>
</dbReference>
<dbReference type="GO" id="GO:0033198">
    <property type="term" value="P:response to ATP"/>
    <property type="evidence" value="ECO:0007669"/>
    <property type="project" value="InterPro"/>
</dbReference>
<keyword evidence="9" id="KW-0813">Transport</keyword>
<feature type="domain" description="Tyrosine specific protein phosphatases" evidence="37">
    <location>
        <begin position="1172"/>
        <end position="1243"/>
    </location>
</feature>
<dbReference type="InterPro" id="IPR053792">
    <property type="entry name" value="P2X_RECEPTOR_CS"/>
</dbReference>
<evidence type="ECO:0000256" key="12">
    <source>
        <dbReference type="ARBA" id="ARBA00022553"/>
    </source>
</evidence>
<dbReference type="InterPro" id="IPR000242">
    <property type="entry name" value="PTP_cat"/>
</dbReference>
<dbReference type="GO" id="GO:0005886">
    <property type="term" value="C:plasma membrane"/>
    <property type="evidence" value="ECO:0007669"/>
    <property type="project" value="UniProtKB-SubCell"/>
</dbReference>
<reference evidence="38 39" key="1">
    <citation type="submission" date="2018-03" db="EMBL/GenBank/DDBJ databases">
        <title>Draft genome sequence of Rohu Carp (Labeo rohita).</title>
        <authorList>
            <person name="Das P."/>
            <person name="Kushwaha B."/>
            <person name="Joshi C.G."/>
            <person name="Kumar D."/>
            <person name="Nagpure N.S."/>
            <person name="Sahoo L."/>
            <person name="Das S.P."/>
            <person name="Bit A."/>
            <person name="Patnaik S."/>
            <person name="Meher P.K."/>
            <person name="Jayasankar P."/>
            <person name="Koringa P.G."/>
            <person name="Patel N.V."/>
            <person name="Hinsu A.T."/>
            <person name="Kumar R."/>
            <person name="Pandey M."/>
            <person name="Agarwal S."/>
            <person name="Srivastava S."/>
            <person name="Singh M."/>
            <person name="Iquebal M.A."/>
            <person name="Jaiswal S."/>
            <person name="Angadi U.B."/>
            <person name="Kumar N."/>
            <person name="Raza M."/>
            <person name="Shah T.M."/>
            <person name="Rai A."/>
            <person name="Jena J.K."/>
        </authorList>
    </citation>
    <scope>NUCLEOTIDE SEQUENCE [LARGE SCALE GENOMIC DNA]</scope>
    <source>
        <strain evidence="38">DASCIFA01</strain>
        <tissue evidence="38">Testis</tissue>
    </source>
</reference>
<dbReference type="PANTHER" id="PTHR19134:SF433">
    <property type="entry name" value="RECEPTOR-TYPE TYROSINE-PROTEIN PHOSPHATASE ALPHA"/>
    <property type="match status" value="1"/>
</dbReference>
<evidence type="ECO:0000256" key="31">
    <source>
        <dbReference type="PIRSR" id="PIRSR002006-2"/>
    </source>
</evidence>
<dbReference type="GO" id="GO:0016616">
    <property type="term" value="F:oxidoreductase activity, acting on the CH-OH group of donors, NAD or NADP as acceptor"/>
    <property type="evidence" value="ECO:0007669"/>
    <property type="project" value="InterPro"/>
</dbReference>
<dbReference type="PIRSF" id="PIRSF500808">
    <property type="entry name" value="PTPR_alpha"/>
    <property type="match status" value="1"/>
</dbReference>
<dbReference type="GO" id="GO:0004725">
    <property type="term" value="F:protein tyrosine phosphatase activity"/>
    <property type="evidence" value="ECO:0007669"/>
    <property type="project" value="InterPro"/>
</dbReference>
<evidence type="ECO:0000256" key="26">
    <source>
        <dbReference type="ARBA" id="ARBA00023286"/>
    </source>
</evidence>
<evidence type="ECO:0007829" key="40">
    <source>
        <dbReference type="PeptideAtlas" id="A0A498NKD0"/>
    </source>
</evidence>
<keyword evidence="27" id="KW-0407">Ion channel</keyword>
<dbReference type="GO" id="GO:0006099">
    <property type="term" value="P:tricarboxylic acid cycle"/>
    <property type="evidence" value="ECO:0007669"/>
    <property type="project" value="UniProtKB-UniRule"/>
</dbReference>
<feature type="active site" description="Phosphocysteine intermediate" evidence="30">
    <location>
        <position position="1193"/>
    </location>
</feature>
<keyword evidence="23 35" id="KW-0472">Membrane</keyword>
<feature type="domain" description="Tyrosine specific protein phosphatases" evidence="37">
    <location>
        <begin position="1458"/>
        <end position="1533"/>
    </location>
</feature>
<dbReference type="InterPro" id="IPR001429">
    <property type="entry name" value="P2X_purnocptor"/>
</dbReference>
<keyword evidence="21" id="KW-0406">Ion transport</keyword>
<dbReference type="FunFam" id="3.90.190.10:FF:000007">
    <property type="entry name" value="Receptor-type tyrosine-protein phosphatase alpha"/>
    <property type="match status" value="1"/>
</dbReference>
<dbReference type="FunFam" id="3.90.190.10:FF:000021">
    <property type="entry name" value="Receptor-type tyrosine-protein phosphatase alpha"/>
    <property type="match status" value="1"/>
</dbReference>
<keyword evidence="13 35" id="KW-0812">Transmembrane</keyword>
<dbReference type="InterPro" id="IPR024084">
    <property type="entry name" value="IsoPropMal-DH-like_dom"/>
</dbReference>
<evidence type="ECO:0000256" key="10">
    <source>
        <dbReference type="ARBA" id="ARBA00022475"/>
    </source>
</evidence>
<dbReference type="FunFam" id="2.60.490.10:FF:000001">
    <property type="entry name" value="P2X purinoceptor"/>
    <property type="match status" value="1"/>
</dbReference>
<evidence type="ECO:0000256" key="1">
    <source>
        <dbReference type="ARBA" id="ARBA00004173"/>
    </source>
</evidence>
<evidence type="ECO:0000256" key="19">
    <source>
        <dbReference type="ARBA" id="ARBA00022949"/>
    </source>
</evidence>
<dbReference type="InterPro" id="IPR050348">
    <property type="entry name" value="Protein-Tyr_Phosphatase"/>
</dbReference>
<evidence type="ECO:0000256" key="3">
    <source>
        <dbReference type="ARBA" id="ARBA00004251"/>
    </source>
</evidence>
<evidence type="ECO:0000256" key="5">
    <source>
        <dbReference type="ARBA" id="ARBA00007765"/>
    </source>
</evidence>
<dbReference type="GO" id="GO:0051287">
    <property type="term" value="F:NAD binding"/>
    <property type="evidence" value="ECO:0007669"/>
    <property type="project" value="UniProtKB-UniRule"/>
</dbReference>
<keyword evidence="14" id="KW-0732">Signal</keyword>
<evidence type="ECO:0000256" key="14">
    <source>
        <dbReference type="ARBA" id="ARBA00022729"/>
    </source>
</evidence>
<feature type="region of interest" description="Disordered" evidence="34">
    <location>
        <begin position="769"/>
        <end position="805"/>
    </location>
</feature>
<feature type="binding site" evidence="31">
    <location>
        <position position="1237"/>
    </location>
    <ligand>
        <name>substrate</name>
    </ligand>
</feature>
<dbReference type="Gene3D" id="3.90.190.10">
    <property type="entry name" value="Protein tyrosine phosphatase superfamily"/>
    <property type="match status" value="2"/>
</dbReference>
<comment type="function">
    <text evidence="29">Tyrosine protein phosphatase which is involved in integrin-mediated focal adhesion formation. Following integrin engagement, specifically recruits BCAR3, BCAR1 and CRK to focal adhesions thereby promoting SRC-mediated phosphorylation of BRAC1 and the subsequent activation of PAK and small GTPase RAC1 and CDC42.</text>
</comment>
<gene>
    <name evidence="38" type="ORF">ROHU_016213</name>
</gene>
<evidence type="ECO:0000256" key="32">
    <source>
        <dbReference type="PIRSR" id="PIRSR002006-3"/>
    </source>
</evidence>
<dbReference type="Gene3D" id="2.60.490.10">
    <property type="entry name" value="atp-gated p2x4 ion channel domain"/>
    <property type="match status" value="1"/>
</dbReference>
<dbReference type="SMART" id="SM01329">
    <property type="entry name" value="Iso_dh"/>
    <property type="match status" value="1"/>
</dbReference>
<dbReference type="SMART" id="SM00194">
    <property type="entry name" value="PTPc"/>
    <property type="match status" value="2"/>
</dbReference>
<dbReference type="Proteomes" id="UP000290572">
    <property type="component" value="Unassembled WGS sequence"/>
</dbReference>
<comment type="subcellular location">
    <subcellularLocation>
        <location evidence="2">Cell junction</location>
        <location evidence="2">Focal adhesion</location>
    </subcellularLocation>
    <subcellularLocation>
        <location evidence="4">Cell membrane</location>
        <topology evidence="4">Multi-pass membrane protein</topology>
    </subcellularLocation>
    <subcellularLocation>
        <location evidence="3">Cell membrane</location>
        <topology evidence="3">Single-pass type I membrane protein</topology>
    </subcellularLocation>
    <subcellularLocation>
        <location evidence="1 33">Mitochondrion</location>
    </subcellularLocation>
</comment>
<dbReference type="GO" id="GO:0000287">
    <property type="term" value="F:magnesium ion binding"/>
    <property type="evidence" value="ECO:0007669"/>
    <property type="project" value="UniProtKB-UniRule"/>
</dbReference>
<evidence type="ECO:0000256" key="24">
    <source>
        <dbReference type="ARBA" id="ARBA00023157"/>
    </source>
</evidence>
<feature type="transmembrane region" description="Helical" evidence="35">
    <location>
        <begin position="902"/>
        <end position="926"/>
    </location>
</feature>
<dbReference type="InterPro" id="IPR019818">
    <property type="entry name" value="IsoCit/isopropylmalate_DH_CS"/>
</dbReference>
<keyword evidence="11 33" id="KW-0816">Tricarboxylic acid cycle</keyword>
<evidence type="ECO:0000256" key="15">
    <source>
        <dbReference type="ARBA" id="ARBA00022737"/>
    </source>
</evidence>
<evidence type="ECO:0000256" key="25">
    <source>
        <dbReference type="ARBA" id="ARBA00023180"/>
    </source>
</evidence>
<keyword evidence="25" id="KW-0325">Glycoprotein</keyword>
<dbReference type="SUPFAM" id="SSF52799">
    <property type="entry name" value="(Phosphotyrosine protein) phosphatases II"/>
    <property type="match status" value="2"/>
</dbReference>
<evidence type="ECO:0000256" key="22">
    <source>
        <dbReference type="ARBA" id="ARBA00023128"/>
    </source>
</evidence>
<dbReference type="InterPro" id="IPR016336">
    <property type="entry name" value="Tyr_Pase_rcpt_a/e-type"/>
</dbReference>